<gene>
    <name evidence="1" type="ORF">ACFSOY_06745</name>
</gene>
<dbReference type="EMBL" id="JBHUIO010000005">
    <property type="protein sequence ID" value="MFD2169690.1"/>
    <property type="molecule type" value="Genomic_DNA"/>
</dbReference>
<proteinExistence type="predicted"/>
<reference evidence="2" key="1">
    <citation type="journal article" date="2019" name="Int. J. Syst. Evol. Microbiol.">
        <title>The Global Catalogue of Microorganisms (GCM) 10K type strain sequencing project: providing services to taxonomists for standard genome sequencing and annotation.</title>
        <authorList>
            <consortium name="The Broad Institute Genomics Platform"/>
            <consortium name="The Broad Institute Genome Sequencing Center for Infectious Disease"/>
            <person name="Wu L."/>
            <person name="Ma J."/>
        </authorList>
    </citation>
    <scope>NUCLEOTIDE SEQUENCE [LARGE SCALE GENOMIC DNA]</scope>
    <source>
        <strain evidence="2">CGMCC 1.13574</strain>
    </source>
</reference>
<organism evidence="1 2">
    <name type="scientific">Tumebacillus lipolyticus</name>
    <dbReference type="NCBI Taxonomy" id="1280370"/>
    <lineage>
        <taxon>Bacteria</taxon>
        <taxon>Bacillati</taxon>
        <taxon>Bacillota</taxon>
        <taxon>Bacilli</taxon>
        <taxon>Bacillales</taxon>
        <taxon>Alicyclobacillaceae</taxon>
        <taxon>Tumebacillus</taxon>
    </lineage>
</organism>
<name>A0ABW4ZVD2_9BACL</name>
<evidence type="ECO:0000313" key="2">
    <source>
        <dbReference type="Proteomes" id="UP001597343"/>
    </source>
</evidence>
<sequence length="182" mass="20386">MFDPTIYDNLKVVFEGALYDLDRTGRILIVGREDLVDLASMSRRFAMRMEKQQDATCQAKLELSSNLVDFASELRRMRLADEVPGSRLTLSFDLPLRMAVNSGAIDEHLRAVWGDVAAVQHERVESFAPHAGDRSDETPSGIYRITLPLAGKIDEDNIEDVVSLLDHLVLSLETIEQIGNSR</sequence>
<comment type="caution">
    <text evidence="1">The sequence shown here is derived from an EMBL/GenBank/DDBJ whole genome shotgun (WGS) entry which is preliminary data.</text>
</comment>
<keyword evidence="2" id="KW-1185">Reference proteome</keyword>
<accession>A0ABW4ZVD2</accession>
<evidence type="ECO:0000313" key="1">
    <source>
        <dbReference type="EMBL" id="MFD2169690.1"/>
    </source>
</evidence>
<dbReference type="RefSeq" id="WP_386045034.1">
    <property type="nucleotide sequence ID" value="NZ_JBHUIO010000005.1"/>
</dbReference>
<protein>
    <submittedName>
        <fullName evidence="1">Uncharacterized protein</fullName>
    </submittedName>
</protein>
<dbReference type="Proteomes" id="UP001597343">
    <property type="component" value="Unassembled WGS sequence"/>
</dbReference>